<protein>
    <recommendedName>
        <fullName evidence="1">IrrE N-terminal-like domain-containing protein</fullName>
    </recommendedName>
</protein>
<accession>A0A316MC26</accession>
<evidence type="ECO:0000313" key="2">
    <source>
        <dbReference type="EMBL" id="PWL55358.1"/>
    </source>
</evidence>
<comment type="caution">
    <text evidence="2">The sequence shown here is derived from an EMBL/GenBank/DDBJ whole genome shotgun (WGS) entry which is preliminary data.</text>
</comment>
<organism evidence="2 3">
    <name type="scientific">Clostridium cadaveris</name>
    <dbReference type="NCBI Taxonomy" id="1529"/>
    <lineage>
        <taxon>Bacteria</taxon>
        <taxon>Bacillati</taxon>
        <taxon>Bacillota</taxon>
        <taxon>Clostridia</taxon>
        <taxon>Eubacteriales</taxon>
        <taxon>Clostridiaceae</taxon>
        <taxon>Clostridium</taxon>
    </lineage>
</organism>
<dbReference type="InterPro" id="IPR010359">
    <property type="entry name" value="IrrE_HExxH"/>
</dbReference>
<gene>
    <name evidence="2" type="ORF">DBY38_01945</name>
</gene>
<dbReference type="RefSeq" id="WP_178312153.1">
    <property type="nucleotide sequence ID" value="NZ_JACATM010000028.1"/>
</dbReference>
<dbReference type="Pfam" id="PF06114">
    <property type="entry name" value="Peptidase_M78"/>
    <property type="match status" value="1"/>
</dbReference>
<feature type="domain" description="IrrE N-terminal-like" evidence="1">
    <location>
        <begin position="15"/>
        <end position="121"/>
    </location>
</feature>
<dbReference type="EMBL" id="QAMZ01000007">
    <property type="protein sequence ID" value="PWL55358.1"/>
    <property type="molecule type" value="Genomic_DNA"/>
</dbReference>
<evidence type="ECO:0000313" key="3">
    <source>
        <dbReference type="Proteomes" id="UP000246114"/>
    </source>
</evidence>
<dbReference type="Proteomes" id="UP000246114">
    <property type="component" value="Unassembled WGS sequence"/>
</dbReference>
<dbReference type="AlphaFoldDB" id="A0A316MC26"/>
<reference evidence="2 3" key="1">
    <citation type="submission" date="2018-03" db="EMBL/GenBank/DDBJ databases">
        <title>The uncultured portion of the human microbiome is neutrally assembled.</title>
        <authorList>
            <person name="Jeraldo P."/>
            <person name="Boardman L."/>
            <person name="White B.A."/>
            <person name="Nelson H."/>
            <person name="Goldenfeld N."/>
            <person name="Chia N."/>
        </authorList>
    </citation>
    <scope>NUCLEOTIDE SEQUENCE [LARGE SCALE GENOMIC DNA]</scope>
    <source>
        <strain evidence="2">CIM:MAG 903</strain>
    </source>
</reference>
<sequence>MTKYEELLNSAHLKGIDVYELDLGVDSPCGKCVANSILINNRVSENEKFCVLAEELGHYKLTVGNITDIKNISNRKQEIKARRWGYEKIVGIMRIIEAFEKGARSKYELADYLNVSEYFLEDAILYYKQKYGVCFEIDNYLVFFEPTLGITKRF</sequence>
<proteinExistence type="predicted"/>
<name>A0A316MC26_9CLOT</name>
<evidence type="ECO:0000259" key="1">
    <source>
        <dbReference type="Pfam" id="PF06114"/>
    </source>
</evidence>